<accession>A0A8H5ZCK8</accession>
<reference evidence="8" key="1">
    <citation type="submission" date="2019-11" db="EMBL/GenBank/DDBJ databases">
        <title>Bipolaris sorokiniana Genome sequencing.</title>
        <authorList>
            <person name="Wang H."/>
        </authorList>
    </citation>
    <scope>NUCLEOTIDE SEQUENCE</scope>
</reference>
<feature type="transmembrane region" description="Helical" evidence="6">
    <location>
        <begin position="355"/>
        <end position="376"/>
    </location>
</feature>
<name>A0A8H5ZCK8_COCSA</name>
<feature type="transmembrane region" description="Helical" evidence="6">
    <location>
        <begin position="242"/>
        <end position="264"/>
    </location>
</feature>
<dbReference type="InterPro" id="IPR020846">
    <property type="entry name" value="MFS_dom"/>
</dbReference>
<dbReference type="PROSITE" id="PS00216">
    <property type="entry name" value="SUGAR_TRANSPORT_1"/>
    <property type="match status" value="1"/>
</dbReference>
<feature type="transmembrane region" description="Helical" evidence="6">
    <location>
        <begin position="151"/>
        <end position="167"/>
    </location>
</feature>
<evidence type="ECO:0000256" key="1">
    <source>
        <dbReference type="ARBA" id="ARBA00004141"/>
    </source>
</evidence>
<dbReference type="PANTHER" id="PTHR42718">
    <property type="entry name" value="MAJOR FACILITATOR SUPERFAMILY MULTIDRUG TRANSPORTER MFSC"/>
    <property type="match status" value="1"/>
</dbReference>
<keyword evidence="5 6" id="KW-0472">Membrane</keyword>
<evidence type="ECO:0000313" key="9">
    <source>
        <dbReference type="Proteomes" id="UP000624244"/>
    </source>
</evidence>
<feature type="transmembrane region" description="Helical" evidence="6">
    <location>
        <begin position="448"/>
        <end position="469"/>
    </location>
</feature>
<comment type="caution">
    <text evidence="8">The sequence shown here is derived from an EMBL/GenBank/DDBJ whole genome shotgun (WGS) entry which is preliminary data.</text>
</comment>
<dbReference type="GO" id="GO:0016020">
    <property type="term" value="C:membrane"/>
    <property type="evidence" value="ECO:0007669"/>
    <property type="project" value="UniProtKB-SubCell"/>
</dbReference>
<evidence type="ECO:0000256" key="4">
    <source>
        <dbReference type="ARBA" id="ARBA00022989"/>
    </source>
</evidence>
<gene>
    <name evidence="8" type="ORF">GGP41_009587</name>
</gene>
<dbReference type="Proteomes" id="UP000624244">
    <property type="component" value="Unassembled WGS sequence"/>
</dbReference>
<keyword evidence="4 6" id="KW-1133">Transmembrane helix</keyword>
<evidence type="ECO:0000256" key="2">
    <source>
        <dbReference type="ARBA" id="ARBA00022448"/>
    </source>
</evidence>
<evidence type="ECO:0000256" key="6">
    <source>
        <dbReference type="SAM" id="Phobius"/>
    </source>
</evidence>
<feature type="transmembrane region" description="Helical" evidence="6">
    <location>
        <begin position="52"/>
        <end position="71"/>
    </location>
</feature>
<dbReference type="InterPro" id="IPR036259">
    <property type="entry name" value="MFS_trans_sf"/>
</dbReference>
<keyword evidence="3 6" id="KW-0812">Transmembrane</keyword>
<dbReference type="Gene3D" id="1.20.1250.20">
    <property type="entry name" value="MFS general substrate transporter like domains"/>
    <property type="match status" value="2"/>
</dbReference>
<feature type="transmembrane region" description="Helical" evidence="6">
    <location>
        <begin position="321"/>
        <end position="343"/>
    </location>
</feature>
<sequence>MAKSNDKNGAKMKSARDIEKAGVAQQVEYGEESVAVNATTSTEDLPLSKPRCVALVAVLTIASIMSTVAIQDSVTILPTIGRELGIPASRQHWIVLSYNLTFVPFLIFSGRLADVYGRRRTFLLGSSFFTAASIMAPFVPNESGFDAIRGLQGLSAAAMASAALGILSSTFPPGKAKDIAFSFFAIGAPFGFIFGNPLGSLIGEHLPWQWTYWILSITAGISTTASYSIIPRPPPSPTPSKASTIDWIGAAILTLALILLVLALSNGNEIGWRTPWIPTLLVLSFLLLASYTYWHHHHSTTPNKTPFITPFILTQKQLTPILVVSALLTASYTIFLTTSLHWFTAYQALSTLQTTFHFLPAGICALLIAALTSLILSRMPALYILLFSTACVSLSCLLLAIPLPEHMSYWAYGLPGMLLCATGVVTAGAVLTLFVAKMVGAEDAALGAGLITGMGMVGRVVGGVIVVAVEMEIEGRKKGVALAPGDEALKEGIRGMAWFGFAVSVVAAMVVGGFTRGMGVVGGKRINE</sequence>
<dbReference type="PANTHER" id="PTHR42718:SF9">
    <property type="entry name" value="MAJOR FACILITATOR SUPERFAMILY MULTIDRUG TRANSPORTER MFSC"/>
    <property type="match status" value="1"/>
</dbReference>
<proteinExistence type="predicted"/>
<evidence type="ECO:0000259" key="7">
    <source>
        <dbReference type="PROSITE" id="PS50850"/>
    </source>
</evidence>
<keyword evidence="2" id="KW-0813">Transport</keyword>
<feature type="transmembrane region" description="Helical" evidence="6">
    <location>
        <begin position="179"/>
        <end position="198"/>
    </location>
</feature>
<dbReference type="InterPro" id="IPR005829">
    <property type="entry name" value="Sugar_transporter_CS"/>
</dbReference>
<feature type="transmembrane region" description="Helical" evidence="6">
    <location>
        <begin position="409"/>
        <end position="436"/>
    </location>
</feature>
<dbReference type="EMBL" id="WNKQ01000018">
    <property type="protein sequence ID" value="KAF5845749.1"/>
    <property type="molecule type" value="Genomic_DNA"/>
</dbReference>
<evidence type="ECO:0000313" key="8">
    <source>
        <dbReference type="EMBL" id="KAF5845749.1"/>
    </source>
</evidence>
<comment type="subcellular location">
    <subcellularLocation>
        <location evidence="1">Membrane</location>
        <topology evidence="1">Multi-pass membrane protein</topology>
    </subcellularLocation>
</comment>
<feature type="transmembrane region" description="Helical" evidence="6">
    <location>
        <begin position="383"/>
        <end position="403"/>
    </location>
</feature>
<evidence type="ECO:0000256" key="3">
    <source>
        <dbReference type="ARBA" id="ARBA00022692"/>
    </source>
</evidence>
<feature type="transmembrane region" description="Helical" evidence="6">
    <location>
        <begin position="496"/>
        <end position="515"/>
    </location>
</feature>
<dbReference type="PROSITE" id="PS50850">
    <property type="entry name" value="MFS"/>
    <property type="match status" value="1"/>
</dbReference>
<feature type="transmembrane region" description="Helical" evidence="6">
    <location>
        <begin position="121"/>
        <end position="139"/>
    </location>
</feature>
<evidence type="ECO:0000256" key="5">
    <source>
        <dbReference type="ARBA" id="ARBA00023136"/>
    </source>
</evidence>
<dbReference type="Pfam" id="PF07690">
    <property type="entry name" value="MFS_1"/>
    <property type="match status" value="1"/>
</dbReference>
<feature type="transmembrane region" description="Helical" evidence="6">
    <location>
        <begin position="91"/>
        <end position="109"/>
    </location>
</feature>
<protein>
    <recommendedName>
        <fullName evidence="7">Major facilitator superfamily (MFS) profile domain-containing protein</fullName>
    </recommendedName>
</protein>
<feature type="transmembrane region" description="Helical" evidence="6">
    <location>
        <begin position="276"/>
        <end position="294"/>
    </location>
</feature>
<dbReference type="AlphaFoldDB" id="A0A8H5ZCK8"/>
<organism evidence="8 9">
    <name type="scientific">Cochliobolus sativus</name>
    <name type="common">Common root rot and spot blotch fungus</name>
    <name type="synonym">Bipolaris sorokiniana</name>
    <dbReference type="NCBI Taxonomy" id="45130"/>
    <lineage>
        <taxon>Eukaryota</taxon>
        <taxon>Fungi</taxon>
        <taxon>Dikarya</taxon>
        <taxon>Ascomycota</taxon>
        <taxon>Pezizomycotina</taxon>
        <taxon>Dothideomycetes</taxon>
        <taxon>Pleosporomycetidae</taxon>
        <taxon>Pleosporales</taxon>
        <taxon>Pleosporineae</taxon>
        <taxon>Pleosporaceae</taxon>
        <taxon>Bipolaris</taxon>
    </lineage>
</organism>
<dbReference type="InterPro" id="IPR011701">
    <property type="entry name" value="MFS"/>
</dbReference>
<feature type="transmembrane region" description="Helical" evidence="6">
    <location>
        <begin position="210"/>
        <end position="230"/>
    </location>
</feature>
<feature type="domain" description="Major facilitator superfamily (MFS) profile" evidence="7">
    <location>
        <begin position="52"/>
        <end position="525"/>
    </location>
</feature>
<dbReference type="SUPFAM" id="SSF103473">
    <property type="entry name" value="MFS general substrate transporter"/>
    <property type="match status" value="1"/>
</dbReference>
<dbReference type="GO" id="GO:0022857">
    <property type="term" value="F:transmembrane transporter activity"/>
    <property type="evidence" value="ECO:0007669"/>
    <property type="project" value="InterPro"/>
</dbReference>